<protein>
    <submittedName>
        <fullName evidence="2">Acyl-CoA thioesterase-1</fullName>
        <ecNumber evidence="2">3.1.1.5</ecNumber>
        <ecNumber evidence="2">3.1.2.-</ecNumber>
    </submittedName>
</protein>
<dbReference type="RefSeq" id="WP_310092685.1">
    <property type="nucleotide sequence ID" value="NZ_JAVDUU010000001.1"/>
</dbReference>
<dbReference type="SUPFAM" id="SSF52266">
    <property type="entry name" value="SGNH hydrolase"/>
    <property type="match status" value="1"/>
</dbReference>
<dbReference type="EMBL" id="JAVDUU010000001">
    <property type="protein sequence ID" value="MDR6941199.1"/>
    <property type="molecule type" value="Genomic_DNA"/>
</dbReference>
<proteinExistence type="predicted"/>
<accession>A0ABU1T728</accession>
<dbReference type="InterPro" id="IPR036514">
    <property type="entry name" value="SGNH_hydro_sf"/>
</dbReference>
<dbReference type="EC" id="3.1.2.-" evidence="2"/>
<dbReference type="CDD" id="cd01822">
    <property type="entry name" value="Lysophospholipase_L1_like"/>
    <property type="match status" value="1"/>
</dbReference>
<feature type="domain" description="SGNH hydrolase-type esterase" evidence="1">
    <location>
        <begin position="6"/>
        <end position="170"/>
    </location>
</feature>
<dbReference type="Pfam" id="PF13472">
    <property type="entry name" value="Lipase_GDSL_2"/>
    <property type="match status" value="1"/>
</dbReference>
<sequence length="184" mass="20480">MYNILFFGDSLTAGYGLKDAKTESLPALVQQKIDAEKLPYHVINGGLSGDTSAGGLFRLDYWTNRPIHIFVLELGINDIIRGISPKTTYKNLQLIINKVKLKFPDIKLALLGMEIPPFIPGPFAAEFRAIFRKLADDNQMAFVPFYLAGVAGKAHLNLPDMLHPSADGYHIMADNVWPVLRKLL</sequence>
<dbReference type="PROSITE" id="PS01098">
    <property type="entry name" value="LIPASE_GDSL_SER"/>
    <property type="match status" value="1"/>
</dbReference>
<keyword evidence="2" id="KW-0378">Hydrolase</keyword>
<reference evidence="2 3" key="1">
    <citation type="submission" date="2023-07" db="EMBL/GenBank/DDBJ databases">
        <title>Sorghum-associated microbial communities from plants grown in Nebraska, USA.</title>
        <authorList>
            <person name="Schachtman D."/>
        </authorList>
    </citation>
    <scope>NUCLEOTIDE SEQUENCE [LARGE SCALE GENOMIC DNA]</scope>
    <source>
        <strain evidence="2 3">3262</strain>
    </source>
</reference>
<gene>
    <name evidence="2" type="ORF">J2W55_001027</name>
</gene>
<organism evidence="2 3">
    <name type="scientific">Mucilaginibacter pocheonensis</name>
    <dbReference type="NCBI Taxonomy" id="398050"/>
    <lineage>
        <taxon>Bacteria</taxon>
        <taxon>Pseudomonadati</taxon>
        <taxon>Bacteroidota</taxon>
        <taxon>Sphingobacteriia</taxon>
        <taxon>Sphingobacteriales</taxon>
        <taxon>Sphingobacteriaceae</taxon>
        <taxon>Mucilaginibacter</taxon>
    </lineage>
</organism>
<dbReference type="PANTHER" id="PTHR30383">
    <property type="entry name" value="THIOESTERASE 1/PROTEASE 1/LYSOPHOSPHOLIPASE L1"/>
    <property type="match status" value="1"/>
</dbReference>
<dbReference type="PANTHER" id="PTHR30383:SF5">
    <property type="entry name" value="SGNH HYDROLASE-TYPE ESTERASE DOMAIN-CONTAINING PROTEIN"/>
    <property type="match status" value="1"/>
</dbReference>
<name>A0ABU1T728_9SPHI</name>
<dbReference type="Proteomes" id="UP001247620">
    <property type="component" value="Unassembled WGS sequence"/>
</dbReference>
<evidence type="ECO:0000313" key="3">
    <source>
        <dbReference type="Proteomes" id="UP001247620"/>
    </source>
</evidence>
<evidence type="ECO:0000313" key="2">
    <source>
        <dbReference type="EMBL" id="MDR6941199.1"/>
    </source>
</evidence>
<keyword evidence="3" id="KW-1185">Reference proteome</keyword>
<evidence type="ECO:0000259" key="1">
    <source>
        <dbReference type="Pfam" id="PF13472"/>
    </source>
</evidence>
<comment type="caution">
    <text evidence="2">The sequence shown here is derived from an EMBL/GenBank/DDBJ whole genome shotgun (WGS) entry which is preliminary data.</text>
</comment>
<dbReference type="GO" id="GO:0004622">
    <property type="term" value="F:phosphatidylcholine lysophospholipase activity"/>
    <property type="evidence" value="ECO:0007669"/>
    <property type="project" value="UniProtKB-EC"/>
</dbReference>
<dbReference type="InterPro" id="IPR013830">
    <property type="entry name" value="SGNH_hydro"/>
</dbReference>
<dbReference type="InterPro" id="IPR008265">
    <property type="entry name" value="Lipase_GDSL_AS"/>
</dbReference>
<dbReference type="EC" id="3.1.1.5" evidence="2"/>
<dbReference type="InterPro" id="IPR051532">
    <property type="entry name" value="Ester_Hydrolysis_Enzymes"/>
</dbReference>
<dbReference type="Gene3D" id="3.40.50.1110">
    <property type="entry name" value="SGNH hydrolase"/>
    <property type="match status" value="1"/>
</dbReference>